<keyword evidence="3" id="KW-0460">Magnesium</keyword>
<dbReference type="NCBIfam" id="TIGR00521">
    <property type="entry name" value="coaBC_dfp"/>
    <property type="match status" value="1"/>
</dbReference>
<dbReference type="GO" id="GO:0015941">
    <property type="term" value="P:pantothenate catabolic process"/>
    <property type="evidence" value="ECO:0007669"/>
    <property type="project" value="InterPro"/>
</dbReference>
<organism evidence="7 8">
    <name type="scientific">Rhizobium jaguaris</name>
    <dbReference type="NCBI Taxonomy" id="1312183"/>
    <lineage>
        <taxon>Bacteria</taxon>
        <taxon>Pseudomonadati</taxon>
        <taxon>Pseudomonadota</taxon>
        <taxon>Alphaproteobacteria</taxon>
        <taxon>Hyphomicrobiales</taxon>
        <taxon>Rhizobiaceae</taxon>
        <taxon>Rhizobium/Agrobacterium group</taxon>
        <taxon>Rhizobium</taxon>
    </lineage>
</organism>
<dbReference type="GO" id="GO:0010181">
    <property type="term" value="F:FMN binding"/>
    <property type="evidence" value="ECO:0007669"/>
    <property type="project" value="UniProtKB-UniRule"/>
</dbReference>
<keyword evidence="3" id="KW-0511">Multifunctional enzyme</keyword>
<keyword evidence="8" id="KW-1185">Reference proteome</keyword>
<feature type="binding site" evidence="3">
    <location>
        <position position="341"/>
    </location>
    <ligand>
        <name>CTP</name>
        <dbReference type="ChEBI" id="CHEBI:37563"/>
    </ligand>
</feature>
<reference evidence="7 8" key="1">
    <citation type="submission" date="2018-10" db="EMBL/GenBank/DDBJ databases">
        <title>Rhizobium etli, R. leguminosarum and a new Rhizobium genospecies from Phaseolus dumosus.</title>
        <authorList>
            <person name="Ramirez-Puebla S.T."/>
            <person name="Rogel-Hernandez M.A."/>
            <person name="Guerrero G."/>
            <person name="Ormeno-Orrillo E."/>
            <person name="Martinez-Romero J.C."/>
            <person name="Negrete-Yankelevich S."/>
            <person name="Martinez-Romero E."/>
        </authorList>
    </citation>
    <scope>NUCLEOTIDE SEQUENCE [LARGE SCALE GENOMIC DNA]</scope>
    <source>
        <strain evidence="7 8">CCGE525</strain>
    </source>
</reference>
<feature type="binding site" evidence="3">
    <location>
        <begin position="308"/>
        <end position="311"/>
    </location>
    <ligand>
        <name>CTP</name>
        <dbReference type="ChEBI" id="CHEBI:37563"/>
    </ligand>
</feature>
<comment type="similarity">
    <text evidence="3 4">In the N-terminal section; belongs to the HFCD (homo-oligomeric flavin containing Cys decarboxylase) superfamily.</text>
</comment>
<evidence type="ECO:0000259" key="5">
    <source>
        <dbReference type="Pfam" id="PF02441"/>
    </source>
</evidence>
<dbReference type="GO" id="GO:0046872">
    <property type="term" value="F:metal ion binding"/>
    <property type="evidence" value="ECO:0007669"/>
    <property type="project" value="UniProtKB-KW"/>
</dbReference>
<name>A0A387FNN1_9HYPH</name>
<dbReference type="EC" id="6.3.2.5" evidence="3"/>
<dbReference type="GO" id="GO:0004632">
    <property type="term" value="F:phosphopantothenate--cysteine ligase activity"/>
    <property type="evidence" value="ECO:0007669"/>
    <property type="project" value="UniProtKB-UniRule"/>
</dbReference>
<gene>
    <name evidence="3 7" type="primary">coaBC</name>
    <name evidence="7" type="ORF">CCGE525_02720</name>
</gene>
<evidence type="ECO:0000313" key="8">
    <source>
        <dbReference type="Proteomes" id="UP000282195"/>
    </source>
</evidence>
<keyword evidence="1 3" id="KW-0210">Decarboxylase</keyword>
<dbReference type="RefSeq" id="WP_120702938.1">
    <property type="nucleotide sequence ID" value="NZ_CP032694.1"/>
</dbReference>
<dbReference type="Pfam" id="PF02441">
    <property type="entry name" value="Flavoprotein"/>
    <property type="match status" value="1"/>
</dbReference>
<feature type="binding site" evidence="3">
    <location>
        <position position="290"/>
    </location>
    <ligand>
        <name>CTP</name>
        <dbReference type="ChEBI" id="CHEBI:37563"/>
    </ligand>
</feature>
<dbReference type="InterPro" id="IPR035929">
    <property type="entry name" value="CoaB-like_sf"/>
</dbReference>
<dbReference type="InterPro" id="IPR007085">
    <property type="entry name" value="DNA/pantothenate-metab_flavo_C"/>
</dbReference>
<comment type="similarity">
    <text evidence="3 4">In the C-terminal section; belongs to the PPC synthetase family.</text>
</comment>
<dbReference type="InterPro" id="IPR003382">
    <property type="entry name" value="Flavoprotein"/>
</dbReference>
<dbReference type="GO" id="GO:0071513">
    <property type="term" value="C:phosphopantothenoylcysteine decarboxylase complex"/>
    <property type="evidence" value="ECO:0007669"/>
    <property type="project" value="TreeGrafter"/>
</dbReference>
<feature type="binding site" evidence="3">
    <location>
        <position position="345"/>
    </location>
    <ligand>
        <name>CTP</name>
        <dbReference type="ChEBI" id="CHEBI:37563"/>
    </ligand>
</feature>
<keyword evidence="3 4" id="KW-0288">FMN</keyword>
<evidence type="ECO:0000259" key="6">
    <source>
        <dbReference type="Pfam" id="PF04127"/>
    </source>
</evidence>
<dbReference type="PANTHER" id="PTHR14359">
    <property type="entry name" value="HOMO-OLIGOMERIC FLAVIN CONTAINING CYS DECARBOXYLASE FAMILY"/>
    <property type="match status" value="1"/>
</dbReference>
<dbReference type="GO" id="GO:0004633">
    <property type="term" value="F:phosphopantothenoylcysteine decarboxylase activity"/>
    <property type="evidence" value="ECO:0007669"/>
    <property type="project" value="UniProtKB-UniRule"/>
</dbReference>
<dbReference type="OrthoDB" id="9802554at2"/>
<dbReference type="PANTHER" id="PTHR14359:SF6">
    <property type="entry name" value="PHOSPHOPANTOTHENOYLCYSTEINE DECARBOXYLASE"/>
    <property type="match status" value="1"/>
</dbReference>
<protein>
    <recommendedName>
        <fullName evidence="3">Coenzyme A biosynthesis bifunctional protein CoaBC</fullName>
    </recommendedName>
    <alternativeName>
        <fullName evidence="3">DNA/pantothenate metabolism flavoprotein</fullName>
    </alternativeName>
    <alternativeName>
        <fullName evidence="3">Phosphopantothenoylcysteine synthetase/decarboxylase</fullName>
        <shortName evidence="3">PPCS-PPCDC</shortName>
    </alternativeName>
    <domain>
        <recommendedName>
            <fullName evidence="3">Phosphopantothenoylcysteine decarboxylase</fullName>
            <shortName evidence="3">PPC decarboxylase</shortName>
            <shortName evidence="3">PPC-DC</shortName>
            <ecNumber evidence="3">4.1.1.36</ecNumber>
        </recommendedName>
        <alternativeName>
            <fullName evidence="3">CoaC</fullName>
        </alternativeName>
    </domain>
    <domain>
        <recommendedName>
            <fullName evidence="3">Phosphopantothenate--cysteine ligase</fullName>
            <ecNumber evidence="3">6.3.2.5</ecNumber>
        </recommendedName>
        <alternativeName>
            <fullName evidence="3">CoaB</fullName>
        </alternativeName>
        <alternativeName>
            <fullName evidence="3">Phosphopantothenoylcysteine synthetase</fullName>
            <shortName evidence="3">PPC synthetase</shortName>
            <shortName evidence="3">PPC-S</shortName>
        </alternativeName>
    </domain>
</protein>
<comment type="pathway">
    <text evidence="3 4">Cofactor biosynthesis; coenzyme A biosynthesis; CoA from (R)-pantothenate: step 2/5.</text>
</comment>
<dbReference type="HAMAP" id="MF_02225">
    <property type="entry name" value="CoaBC"/>
    <property type="match status" value="1"/>
</dbReference>
<dbReference type="Gene3D" id="3.40.50.1950">
    <property type="entry name" value="Flavin prenyltransferase-like"/>
    <property type="match status" value="1"/>
</dbReference>
<accession>A0A387FNN1</accession>
<comment type="caution">
    <text evidence="3">Lacks conserved residue(s) required for the propagation of feature annotation.</text>
</comment>
<evidence type="ECO:0000313" key="7">
    <source>
        <dbReference type="EMBL" id="AYG57844.1"/>
    </source>
</evidence>
<comment type="catalytic activity">
    <reaction evidence="3 4">
        <text>(R)-4'-phosphopantothenate + L-cysteine + CTP = N-[(R)-4-phosphopantothenoyl]-L-cysteine + CMP + diphosphate + H(+)</text>
        <dbReference type="Rhea" id="RHEA:19397"/>
        <dbReference type="ChEBI" id="CHEBI:10986"/>
        <dbReference type="ChEBI" id="CHEBI:15378"/>
        <dbReference type="ChEBI" id="CHEBI:33019"/>
        <dbReference type="ChEBI" id="CHEBI:35235"/>
        <dbReference type="ChEBI" id="CHEBI:37563"/>
        <dbReference type="ChEBI" id="CHEBI:59458"/>
        <dbReference type="ChEBI" id="CHEBI:60377"/>
        <dbReference type="EC" id="6.3.2.5"/>
    </reaction>
</comment>
<dbReference type="GO" id="GO:0015937">
    <property type="term" value="P:coenzyme A biosynthetic process"/>
    <property type="evidence" value="ECO:0007669"/>
    <property type="project" value="UniProtKB-UniRule"/>
</dbReference>
<evidence type="ECO:0000256" key="1">
    <source>
        <dbReference type="ARBA" id="ARBA00022793"/>
    </source>
</evidence>
<keyword evidence="3 4" id="KW-0285">Flavoprotein</keyword>
<dbReference type="SUPFAM" id="SSF52507">
    <property type="entry name" value="Homo-oligomeric flavin-containing Cys decarboxylases, HFCD"/>
    <property type="match status" value="1"/>
</dbReference>
<dbReference type="Proteomes" id="UP000282195">
    <property type="component" value="Chromosome"/>
</dbReference>
<comment type="cofactor">
    <cofactor evidence="3">
        <name>FMN</name>
        <dbReference type="ChEBI" id="CHEBI:58210"/>
    </cofactor>
    <text evidence="3">Binds 1 FMN per subunit.</text>
</comment>
<keyword evidence="3 4" id="KW-0436">Ligase</keyword>
<feature type="binding site" evidence="3">
    <location>
        <position position="327"/>
    </location>
    <ligand>
        <name>CTP</name>
        <dbReference type="ChEBI" id="CHEBI:37563"/>
    </ligand>
</feature>
<keyword evidence="3" id="KW-0479">Metal-binding</keyword>
<proteinExistence type="inferred from homology"/>
<dbReference type="Pfam" id="PF04127">
    <property type="entry name" value="DFP"/>
    <property type="match status" value="1"/>
</dbReference>
<evidence type="ECO:0000256" key="4">
    <source>
        <dbReference type="RuleBase" id="RU364078"/>
    </source>
</evidence>
<keyword evidence="2 3" id="KW-0456">Lyase</keyword>
<comment type="function">
    <text evidence="3">Catalyzes two sequential steps in the biosynthesis of coenzyme A. In the first step cysteine is conjugated to 4'-phosphopantothenate to form 4-phosphopantothenoylcysteine. In the second step the latter compound is decarboxylated to form 4'-phosphopantotheine.</text>
</comment>
<feature type="region of interest" description="Phosphopantothenoylcysteine decarboxylase" evidence="3">
    <location>
        <begin position="1"/>
        <end position="192"/>
    </location>
</feature>
<comment type="catalytic activity">
    <reaction evidence="3 4">
        <text>N-[(R)-4-phosphopantothenoyl]-L-cysteine + H(+) = (R)-4'-phosphopantetheine + CO2</text>
        <dbReference type="Rhea" id="RHEA:16793"/>
        <dbReference type="ChEBI" id="CHEBI:15378"/>
        <dbReference type="ChEBI" id="CHEBI:16526"/>
        <dbReference type="ChEBI" id="CHEBI:59458"/>
        <dbReference type="ChEBI" id="CHEBI:61723"/>
        <dbReference type="EC" id="4.1.1.36"/>
    </reaction>
</comment>
<feature type="binding site" evidence="3">
    <location>
        <position position="280"/>
    </location>
    <ligand>
        <name>CTP</name>
        <dbReference type="ChEBI" id="CHEBI:37563"/>
    </ligand>
</feature>
<comment type="pathway">
    <text evidence="3 4">Cofactor biosynthesis; coenzyme A biosynthesis; CoA from (R)-pantothenate: step 3/5.</text>
</comment>
<evidence type="ECO:0000256" key="2">
    <source>
        <dbReference type="ARBA" id="ARBA00023239"/>
    </source>
</evidence>
<comment type="cofactor">
    <cofactor evidence="3">
        <name>Mg(2+)</name>
        <dbReference type="ChEBI" id="CHEBI:18420"/>
    </cofactor>
</comment>
<dbReference type="EC" id="4.1.1.36" evidence="3"/>
<dbReference type="UniPathway" id="UPA00241">
    <property type="reaction ID" value="UER00353"/>
</dbReference>
<dbReference type="EMBL" id="CP032694">
    <property type="protein sequence ID" value="AYG57844.1"/>
    <property type="molecule type" value="Genomic_DNA"/>
</dbReference>
<dbReference type="AlphaFoldDB" id="A0A387FNN1"/>
<dbReference type="SUPFAM" id="SSF102645">
    <property type="entry name" value="CoaB-like"/>
    <property type="match status" value="1"/>
</dbReference>
<dbReference type="Gene3D" id="3.40.50.10300">
    <property type="entry name" value="CoaB-like"/>
    <property type="match status" value="1"/>
</dbReference>
<dbReference type="InterPro" id="IPR005252">
    <property type="entry name" value="CoaBC"/>
</dbReference>
<feature type="domain" description="Flavoprotein" evidence="5">
    <location>
        <begin position="6"/>
        <end position="178"/>
    </location>
</feature>
<feature type="region of interest" description="Phosphopantothenate--cysteine ligase" evidence="3">
    <location>
        <begin position="193"/>
        <end position="403"/>
    </location>
</feature>
<evidence type="ECO:0000256" key="3">
    <source>
        <dbReference type="HAMAP-Rule" id="MF_02225"/>
    </source>
</evidence>
<dbReference type="InterPro" id="IPR036551">
    <property type="entry name" value="Flavin_trans-like"/>
</dbReference>
<feature type="domain" description="DNA/pantothenate metabolism flavoprotein C-terminal" evidence="6">
    <location>
        <begin position="188"/>
        <end position="398"/>
    </location>
</feature>
<dbReference type="KEGG" id="rjg:CCGE525_02720"/>
<sequence>MVLAGKRILLIISGGIAAYKSLDLIRRLRERGASVRPIMTSGAQQFITPLAVGALAAEHVFTDLFSRQDEQDVGHIRLARDCDLVLIAPATADLLAKMANGLADDLASTVLLATDRPVLAAPTMNPKMWAHPATKRNIETLRGDGIRFVGPMSGEMAESKEAGTGRMAEPLEIVAAVEMRLDDGARPLAGRKAVVTSGPTHEPIDPVRYIANRSSGRQGHAIAAALAALGADVTLVSGPVSIPDPMGVHVVHVERAEEMRDAVLCALPADIAVMVAAVADWRVASAADQKIKKHPGESIPTLALTENPDILKTVGHHTQRPKLVIGFAAETQDVEANARAKLDRKGADMIVANDVSPATGIMGGMRNSVKLIRHDGVEQWPDLEKDEVAARLAALIAEQFKQE</sequence>
<comment type="function">
    <text evidence="4">Catalyzes two steps in the biosynthesis of coenzyme A. In the first step cysteine is conjugated to 4'-phosphopantothenate to form 4-phosphopantothenoylcysteine, in the latter compound is decarboxylated to form 4'-phosphopantotheine.</text>
</comment>